<evidence type="ECO:0000256" key="4">
    <source>
        <dbReference type="SAM" id="Phobius"/>
    </source>
</evidence>
<dbReference type="Gene3D" id="2.40.10.120">
    <property type="match status" value="1"/>
</dbReference>
<accession>A0ABP0EXA1</accession>
<dbReference type="InterPro" id="IPR041489">
    <property type="entry name" value="PDZ_6"/>
</dbReference>
<dbReference type="EMBL" id="CAWYQH010000001">
    <property type="protein sequence ID" value="CAK8671008.1"/>
    <property type="molecule type" value="Genomic_DNA"/>
</dbReference>
<keyword evidence="2" id="KW-0645">Protease</keyword>
<dbReference type="InterPro" id="IPR001940">
    <property type="entry name" value="Peptidase_S1C"/>
</dbReference>
<dbReference type="Gene3D" id="2.30.42.10">
    <property type="match status" value="1"/>
</dbReference>
<evidence type="ECO:0000313" key="7">
    <source>
        <dbReference type="Proteomes" id="UP001642483"/>
    </source>
</evidence>
<organism evidence="6 7">
    <name type="scientific">Clavelina lepadiformis</name>
    <name type="common">Light-bulb sea squirt</name>
    <name type="synonym">Ascidia lepadiformis</name>
    <dbReference type="NCBI Taxonomy" id="159417"/>
    <lineage>
        <taxon>Eukaryota</taxon>
        <taxon>Metazoa</taxon>
        <taxon>Chordata</taxon>
        <taxon>Tunicata</taxon>
        <taxon>Ascidiacea</taxon>
        <taxon>Aplousobranchia</taxon>
        <taxon>Clavelinidae</taxon>
        <taxon>Clavelina</taxon>
    </lineage>
</organism>
<keyword evidence="4" id="KW-0812">Transmembrane</keyword>
<dbReference type="SUPFAM" id="SSF50156">
    <property type="entry name" value="PDZ domain-like"/>
    <property type="match status" value="1"/>
</dbReference>
<reference evidence="6 7" key="1">
    <citation type="submission" date="2024-02" db="EMBL/GenBank/DDBJ databases">
        <authorList>
            <person name="Daric V."/>
            <person name="Darras S."/>
        </authorList>
    </citation>
    <scope>NUCLEOTIDE SEQUENCE [LARGE SCALE GENOMIC DNA]</scope>
</reference>
<comment type="similarity">
    <text evidence="1">Belongs to the peptidase S1C family.</text>
</comment>
<dbReference type="InterPro" id="IPR001478">
    <property type="entry name" value="PDZ"/>
</dbReference>
<keyword evidence="3" id="KW-0378">Hydrolase</keyword>
<sequence>MSVGRSTRSLLSKTVRGFMRNNGTSLSQNFCRGNLAVVSFHHGSNRDNSSKSKRKNERFFNLLVPACGFAAGYITFDALKCRHSQTLAAELDPKSPFRGSGNRGNIGNRRKAFNFVADVVEVAGPAVVYIERLQKIPFIQQAVPIANGSGFIVDSTGLIITNAHVVGNQSNLNVKLPDGREFQGRVVGIDESRDIAAVKINGSNLPRIELGTTKDLRPGEWVVAIGSPLALKNTVTAGIVSNMCRAGKELGLQHGEKRDMEYIQTDATINVGNSGGPLVNLDGQVIGINTMMASAGIGFAIPVDYVQEFLQQLRSASGYTSRVSPKRRWIGITMLSLTPDIAMQLRSRNPKFPDINEGVYVHRVQPDSPAYLAGVQDGDVIMSINGSQILTTSDVMNAMKRDQVLNVHVKRGTRGVVLRVVAEELAH</sequence>
<gene>
    <name evidence="6" type="ORF">CVLEPA_LOCUS37</name>
</gene>
<dbReference type="PANTHER" id="PTHR22939">
    <property type="entry name" value="SERINE PROTEASE FAMILY S1C HTRA-RELATED"/>
    <property type="match status" value="1"/>
</dbReference>
<evidence type="ECO:0000256" key="3">
    <source>
        <dbReference type="ARBA" id="ARBA00022801"/>
    </source>
</evidence>
<evidence type="ECO:0000313" key="6">
    <source>
        <dbReference type="EMBL" id="CAK8671008.1"/>
    </source>
</evidence>
<feature type="domain" description="PDZ" evidence="5">
    <location>
        <begin position="309"/>
        <end position="401"/>
    </location>
</feature>
<dbReference type="PRINTS" id="PR00834">
    <property type="entry name" value="PROTEASES2C"/>
</dbReference>
<keyword evidence="4" id="KW-1133">Transmembrane helix</keyword>
<feature type="transmembrane region" description="Helical" evidence="4">
    <location>
        <begin position="59"/>
        <end position="76"/>
    </location>
</feature>
<dbReference type="PANTHER" id="PTHR22939:SF129">
    <property type="entry name" value="SERINE PROTEASE HTRA2, MITOCHONDRIAL"/>
    <property type="match status" value="1"/>
</dbReference>
<evidence type="ECO:0000259" key="5">
    <source>
        <dbReference type="PROSITE" id="PS50106"/>
    </source>
</evidence>
<dbReference type="Pfam" id="PF13365">
    <property type="entry name" value="Trypsin_2"/>
    <property type="match status" value="1"/>
</dbReference>
<dbReference type="InterPro" id="IPR009003">
    <property type="entry name" value="Peptidase_S1_PA"/>
</dbReference>
<dbReference type="SUPFAM" id="SSF50494">
    <property type="entry name" value="Trypsin-like serine proteases"/>
    <property type="match status" value="1"/>
</dbReference>
<dbReference type="PROSITE" id="PS50106">
    <property type="entry name" value="PDZ"/>
    <property type="match status" value="1"/>
</dbReference>
<dbReference type="CDD" id="cd06785">
    <property type="entry name" value="cpPDZ_HtrA-like"/>
    <property type="match status" value="1"/>
</dbReference>
<protein>
    <recommendedName>
        <fullName evidence="5">PDZ domain-containing protein</fullName>
    </recommendedName>
</protein>
<dbReference type="Proteomes" id="UP001642483">
    <property type="component" value="Unassembled WGS sequence"/>
</dbReference>
<name>A0ABP0EXA1_CLALP</name>
<dbReference type="InterPro" id="IPR036034">
    <property type="entry name" value="PDZ_sf"/>
</dbReference>
<keyword evidence="7" id="KW-1185">Reference proteome</keyword>
<keyword evidence="4" id="KW-0472">Membrane</keyword>
<comment type="caution">
    <text evidence="6">The sequence shown here is derived from an EMBL/GenBank/DDBJ whole genome shotgun (WGS) entry which is preliminary data.</text>
</comment>
<proteinExistence type="inferred from homology"/>
<dbReference type="Pfam" id="PF17820">
    <property type="entry name" value="PDZ_6"/>
    <property type="match status" value="1"/>
</dbReference>
<dbReference type="SMART" id="SM00228">
    <property type="entry name" value="PDZ"/>
    <property type="match status" value="1"/>
</dbReference>
<evidence type="ECO:0000256" key="2">
    <source>
        <dbReference type="ARBA" id="ARBA00022670"/>
    </source>
</evidence>
<evidence type="ECO:0000256" key="1">
    <source>
        <dbReference type="ARBA" id="ARBA00010541"/>
    </source>
</evidence>